<feature type="binding site" evidence="2">
    <location>
        <position position="58"/>
    </location>
    <ligand>
        <name>substrate</name>
    </ligand>
</feature>
<feature type="binding site" evidence="2">
    <location>
        <position position="49"/>
    </location>
    <ligand>
        <name>Mg(2+)</name>
        <dbReference type="ChEBI" id="CHEBI:18420"/>
        <label>4</label>
    </ligand>
</feature>
<feature type="domain" description="PurM-like C-terminal" evidence="4">
    <location>
        <begin position="156"/>
        <end position="310"/>
    </location>
</feature>
<dbReference type="SUPFAM" id="SSF55326">
    <property type="entry name" value="PurM N-terminal domain-like"/>
    <property type="match status" value="1"/>
</dbReference>
<evidence type="ECO:0000313" key="5">
    <source>
        <dbReference type="EMBL" id="MCT8973041.1"/>
    </source>
</evidence>
<feature type="binding site" evidence="2">
    <location>
        <position position="51"/>
    </location>
    <ligand>
        <name>Mg(2+)</name>
        <dbReference type="ChEBI" id="CHEBI:18420"/>
        <label>1</label>
    </ligand>
</feature>
<comment type="function">
    <text evidence="2">Catalyzes the ATP-dependent phosphorylation of thiamine-monophosphate (TMP) to form thiamine-pyrophosphate (TPP), the active form of vitamin B1.</text>
</comment>
<feature type="binding site" evidence="2">
    <location>
        <position position="79"/>
    </location>
    <ligand>
        <name>Mg(2+)</name>
        <dbReference type="ChEBI" id="CHEBI:18420"/>
        <label>4</label>
    </ligand>
</feature>
<keyword evidence="1 2" id="KW-0784">Thiamine biosynthesis</keyword>
<evidence type="ECO:0000256" key="2">
    <source>
        <dbReference type="HAMAP-Rule" id="MF_02128"/>
    </source>
</evidence>
<feature type="domain" description="PurM-like N-terminal" evidence="3">
    <location>
        <begin position="33"/>
        <end position="144"/>
    </location>
</feature>
<feature type="binding site" evidence="2">
    <location>
        <position position="51"/>
    </location>
    <ligand>
        <name>Mg(2+)</name>
        <dbReference type="ChEBI" id="CHEBI:18420"/>
        <label>2</label>
    </ligand>
</feature>
<dbReference type="SUPFAM" id="SSF56042">
    <property type="entry name" value="PurM C-terminal domain-like"/>
    <property type="match status" value="1"/>
</dbReference>
<dbReference type="GO" id="GO:0009228">
    <property type="term" value="P:thiamine biosynthetic process"/>
    <property type="evidence" value="ECO:0007669"/>
    <property type="project" value="UniProtKB-KW"/>
</dbReference>
<dbReference type="InterPro" id="IPR016188">
    <property type="entry name" value="PurM-like_N"/>
</dbReference>
<dbReference type="Proteomes" id="UP001320898">
    <property type="component" value="Unassembled WGS sequence"/>
</dbReference>
<accession>A0AAW5QYA3</accession>
<keyword evidence="2" id="KW-0460">Magnesium</keyword>
<name>A0AAW5QYA3_9HYPH</name>
<reference evidence="5 6" key="1">
    <citation type="submission" date="2022-04" db="EMBL/GenBank/DDBJ databases">
        <authorList>
            <person name="Ye Y.-Q."/>
            <person name="Du Z.-J."/>
        </authorList>
    </citation>
    <scope>NUCLEOTIDE SEQUENCE [LARGE SCALE GENOMIC DNA]</scope>
    <source>
        <strain evidence="5 6">A6E488</strain>
    </source>
</reference>
<comment type="caution">
    <text evidence="2">Lacks conserved residue(s) required for the propagation of feature annotation.</text>
</comment>
<dbReference type="AlphaFoldDB" id="A0AAW5QYA3"/>
<dbReference type="CDD" id="cd02194">
    <property type="entry name" value="ThiL"/>
    <property type="match status" value="1"/>
</dbReference>
<protein>
    <recommendedName>
        <fullName evidence="2">Thiamine-monophosphate kinase</fullName>
        <shortName evidence="2">TMP kinase</shortName>
        <shortName evidence="2">Thiamine-phosphate kinase</shortName>
        <ecNumber evidence="2">2.7.4.16</ecNumber>
    </recommendedName>
</protein>
<keyword evidence="2" id="KW-0067">ATP-binding</keyword>
<dbReference type="EC" id="2.7.4.16" evidence="2"/>
<dbReference type="Pfam" id="PF00586">
    <property type="entry name" value="AIRS"/>
    <property type="match status" value="1"/>
</dbReference>
<dbReference type="Gene3D" id="3.30.1330.10">
    <property type="entry name" value="PurM-like, N-terminal domain"/>
    <property type="match status" value="1"/>
</dbReference>
<keyword evidence="2 5" id="KW-0808">Transferase</keyword>
<comment type="caution">
    <text evidence="5">The sequence shown here is derived from an EMBL/GenBank/DDBJ whole genome shotgun (WGS) entry which is preliminary data.</text>
</comment>
<feature type="binding site" evidence="2">
    <location>
        <position position="34"/>
    </location>
    <ligand>
        <name>Mg(2+)</name>
        <dbReference type="ChEBI" id="CHEBI:18420"/>
        <label>4</label>
    </ligand>
</feature>
<dbReference type="GO" id="GO:0009030">
    <property type="term" value="F:thiamine-phosphate kinase activity"/>
    <property type="evidence" value="ECO:0007669"/>
    <property type="project" value="UniProtKB-UniRule"/>
</dbReference>
<comment type="catalytic activity">
    <reaction evidence="2">
        <text>thiamine phosphate + ATP = thiamine diphosphate + ADP</text>
        <dbReference type="Rhea" id="RHEA:15913"/>
        <dbReference type="ChEBI" id="CHEBI:30616"/>
        <dbReference type="ChEBI" id="CHEBI:37575"/>
        <dbReference type="ChEBI" id="CHEBI:58937"/>
        <dbReference type="ChEBI" id="CHEBI:456216"/>
        <dbReference type="EC" id="2.7.4.16"/>
    </reaction>
</comment>
<comment type="pathway">
    <text evidence="2">Cofactor biosynthesis; thiamine diphosphate biosynthesis; thiamine diphosphate from thiamine phosphate: step 1/1.</text>
</comment>
<keyword evidence="6" id="KW-1185">Reference proteome</keyword>
<keyword evidence="2" id="KW-0547">Nucleotide-binding</keyword>
<feature type="binding site" evidence="2">
    <location>
        <position position="220"/>
    </location>
    <ligand>
        <name>Mg(2+)</name>
        <dbReference type="ChEBI" id="CHEBI:18420"/>
        <label>3</label>
    </ligand>
</feature>
<evidence type="ECO:0000256" key="1">
    <source>
        <dbReference type="ARBA" id="ARBA00022977"/>
    </source>
</evidence>
<dbReference type="InterPro" id="IPR006283">
    <property type="entry name" value="ThiL-like"/>
</dbReference>
<keyword evidence="2" id="KW-0479">Metal-binding</keyword>
<dbReference type="GO" id="GO:0005524">
    <property type="term" value="F:ATP binding"/>
    <property type="evidence" value="ECO:0007669"/>
    <property type="project" value="UniProtKB-UniRule"/>
</dbReference>
<dbReference type="PANTHER" id="PTHR30270:SF0">
    <property type="entry name" value="THIAMINE-MONOPHOSPHATE KINASE"/>
    <property type="match status" value="1"/>
</dbReference>
<dbReference type="NCBIfam" id="TIGR01379">
    <property type="entry name" value="thiL"/>
    <property type="match status" value="1"/>
</dbReference>
<gene>
    <name evidence="2 5" type="primary">thiL</name>
    <name evidence="5" type="ORF">MUB46_14335</name>
</gene>
<feature type="binding site" evidence="2">
    <location>
        <position position="152"/>
    </location>
    <ligand>
        <name>ATP</name>
        <dbReference type="ChEBI" id="CHEBI:30616"/>
    </ligand>
</feature>
<evidence type="ECO:0000313" key="6">
    <source>
        <dbReference type="Proteomes" id="UP001320898"/>
    </source>
</evidence>
<sequence>MSGPGAPEGDEHGLIARYFRPLATAPGAFQLLDDAAAFSPPPGTDLVLTKDGIAEGHHFLSGEAAGVVARKALRVNLSDLAAKGATPDGYLVLLGLGPDWTEDWVRDFAEGLAADQEEYGISVYGGDTIRADTLLVSITAFGSVEKGGMVRRAGARPGDRVYVSGTIGDGALGLLVATDDPRISGLDDDKRAFLRARYRLPQPRVVLAPAVARFATAALDVSDGLVGDLDKLCAVSRVSARIQAGTVPLSVAAAAAVQDNPALLALCLTGGDDYEILCMVSPDNAAAFEAAAAEAGVPVRNIGEVVEGGERPVFLDTEGAPMQFGHRAFSHVGATYSGP</sequence>
<feature type="binding site" evidence="2">
    <location>
        <position position="79"/>
    </location>
    <ligand>
        <name>Mg(2+)</name>
        <dbReference type="ChEBI" id="CHEBI:18420"/>
        <label>3</label>
    </ligand>
</feature>
<dbReference type="Gene3D" id="3.90.650.10">
    <property type="entry name" value="PurM-like C-terminal domain"/>
    <property type="match status" value="1"/>
</dbReference>
<keyword evidence="2 5" id="KW-0418">Kinase</keyword>
<dbReference type="PANTHER" id="PTHR30270">
    <property type="entry name" value="THIAMINE-MONOPHOSPHATE KINASE"/>
    <property type="match status" value="1"/>
</dbReference>
<dbReference type="EMBL" id="JALIDZ010000006">
    <property type="protein sequence ID" value="MCT8973041.1"/>
    <property type="molecule type" value="Genomic_DNA"/>
</dbReference>
<evidence type="ECO:0000259" key="4">
    <source>
        <dbReference type="Pfam" id="PF02769"/>
    </source>
</evidence>
<dbReference type="PIRSF" id="PIRSF005303">
    <property type="entry name" value="Thiam_monoph_kin"/>
    <property type="match status" value="1"/>
</dbReference>
<feature type="binding site" evidence="2">
    <location>
        <position position="127"/>
    </location>
    <ligand>
        <name>Mg(2+)</name>
        <dbReference type="ChEBI" id="CHEBI:18420"/>
        <label>1</label>
    </ligand>
</feature>
<feature type="binding site" evidence="2">
    <location>
        <position position="222"/>
    </location>
    <ligand>
        <name>ATP</name>
        <dbReference type="ChEBI" id="CHEBI:30616"/>
    </ligand>
</feature>
<comment type="miscellaneous">
    <text evidence="2">Reaction mechanism of ThiL seems to utilize a direct, inline transfer of the gamma-phosphate of ATP to TMP rather than a phosphorylated enzyme intermediate.</text>
</comment>
<dbReference type="InterPro" id="IPR010918">
    <property type="entry name" value="PurM-like_C_dom"/>
</dbReference>
<evidence type="ECO:0000259" key="3">
    <source>
        <dbReference type="Pfam" id="PF00586"/>
    </source>
</evidence>
<comment type="similarity">
    <text evidence="2">Belongs to the thiamine-monophosphate kinase family.</text>
</comment>
<feature type="binding site" evidence="2">
    <location>
        <position position="329"/>
    </location>
    <ligand>
        <name>substrate</name>
    </ligand>
</feature>
<feature type="binding site" evidence="2">
    <location>
        <begin position="126"/>
        <end position="127"/>
    </location>
    <ligand>
        <name>ATP</name>
        <dbReference type="ChEBI" id="CHEBI:30616"/>
    </ligand>
</feature>
<organism evidence="5 6">
    <name type="scientific">Microbaculum marinisediminis</name>
    <dbReference type="NCBI Taxonomy" id="2931392"/>
    <lineage>
        <taxon>Bacteria</taxon>
        <taxon>Pseudomonadati</taxon>
        <taxon>Pseudomonadota</taxon>
        <taxon>Alphaproteobacteria</taxon>
        <taxon>Hyphomicrobiales</taxon>
        <taxon>Tepidamorphaceae</taxon>
        <taxon>Microbaculum</taxon>
    </lineage>
</organism>
<dbReference type="InterPro" id="IPR036921">
    <property type="entry name" value="PurM-like_N_sf"/>
</dbReference>
<feature type="binding site" evidence="2">
    <location>
        <position position="272"/>
    </location>
    <ligand>
        <name>substrate</name>
    </ligand>
</feature>
<dbReference type="GO" id="GO:0009229">
    <property type="term" value="P:thiamine diphosphate biosynthetic process"/>
    <property type="evidence" value="ECO:0007669"/>
    <property type="project" value="UniProtKB-UniRule"/>
</dbReference>
<dbReference type="RefSeq" id="WP_261616624.1">
    <property type="nucleotide sequence ID" value="NZ_JALIDZ010000006.1"/>
</dbReference>
<feature type="binding site" evidence="2">
    <location>
        <position position="34"/>
    </location>
    <ligand>
        <name>Mg(2+)</name>
        <dbReference type="ChEBI" id="CHEBI:18420"/>
        <label>3</label>
    </ligand>
</feature>
<feature type="binding site" evidence="2">
    <location>
        <position position="223"/>
    </location>
    <ligand>
        <name>Mg(2+)</name>
        <dbReference type="ChEBI" id="CHEBI:18420"/>
        <label>5</label>
    </ligand>
</feature>
<dbReference type="Pfam" id="PF02769">
    <property type="entry name" value="AIRS_C"/>
    <property type="match status" value="1"/>
</dbReference>
<proteinExistence type="inferred from homology"/>
<dbReference type="GO" id="GO:0000287">
    <property type="term" value="F:magnesium ion binding"/>
    <property type="evidence" value="ECO:0007669"/>
    <property type="project" value="UniProtKB-UniRule"/>
</dbReference>
<dbReference type="HAMAP" id="MF_02128">
    <property type="entry name" value="TMP_kinase"/>
    <property type="match status" value="1"/>
</dbReference>
<dbReference type="InterPro" id="IPR036676">
    <property type="entry name" value="PurM-like_C_sf"/>
</dbReference>
<feature type="binding site" evidence="2">
    <location>
        <position position="79"/>
    </location>
    <ligand>
        <name>Mg(2+)</name>
        <dbReference type="ChEBI" id="CHEBI:18420"/>
        <label>2</label>
    </ligand>
</feature>